<dbReference type="Proteomes" id="UP001210211">
    <property type="component" value="Unassembled WGS sequence"/>
</dbReference>
<evidence type="ECO:0000256" key="3">
    <source>
        <dbReference type="ARBA" id="ARBA00022525"/>
    </source>
</evidence>
<organism evidence="5 6">
    <name type="scientific">Rhynchospora tenuis</name>
    <dbReference type="NCBI Taxonomy" id="198213"/>
    <lineage>
        <taxon>Eukaryota</taxon>
        <taxon>Viridiplantae</taxon>
        <taxon>Streptophyta</taxon>
        <taxon>Embryophyta</taxon>
        <taxon>Tracheophyta</taxon>
        <taxon>Spermatophyta</taxon>
        <taxon>Magnoliopsida</taxon>
        <taxon>Liliopsida</taxon>
        <taxon>Poales</taxon>
        <taxon>Cyperaceae</taxon>
        <taxon>Cyperoideae</taxon>
        <taxon>Rhynchosporeae</taxon>
        <taxon>Rhynchospora</taxon>
    </lineage>
</organism>
<evidence type="ECO:0000313" key="5">
    <source>
        <dbReference type="EMBL" id="KAJ3690197.1"/>
    </source>
</evidence>
<dbReference type="GO" id="GO:0005576">
    <property type="term" value="C:extracellular region"/>
    <property type="evidence" value="ECO:0007669"/>
    <property type="project" value="UniProtKB-SubCell"/>
</dbReference>
<dbReference type="AlphaFoldDB" id="A0AAD6EMT4"/>
<evidence type="ECO:0000313" key="6">
    <source>
        <dbReference type="Proteomes" id="UP001210211"/>
    </source>
</evidence>
<keyword evidence="3" id="KW-0964">Secreted</keyword>
<comment type="subcellular location">
    <subcellularLocation>
        <location evidence="1">Secreted</location>
    </subcellularLocation>
</comment>
<dbReference type="CDD" id="cd22270">
    <property type="entry name" value="DPBB_kiwellin-like"/>
    <property type="match status" value="1"/>
</dbReference>
<evidence type="ECO:0000256" key="4">
    <source>
        <dbReference type="ARBA" id="ARBA00022729"/>
    </source>
</evidence>
<sequence length="208" mass="22233">MLQPNTLSTETLFPQSQREMQKQLLPLSITLLLLLSTLRSTEATIRIVIGTCHASSYLTGKSGFCTTQNDADCCQEGQLYPQYRCSPPVTANTNAVMYIGSFSQGSDGGSATACDGKFYADNETVVALSTGWFNGGSRCLKTIRINGNGNLVTAKVVDECDSVNGCTADLNYEPPCGPNAITASPAVWDGLGVPETQRSELVVTWSEL</sequence>
<name>A0AAD6EMT4_9POAL</name>
<dbReference type="Pfam" id="PF24300">
    <property type="entry name" value="KWL1"/>
    <property type="match status" value="1"/>
</dbReference>
<evidence type="ECO:0000256" key="2">
    <source>
        <dbReference type="ARBA" id="ARBA00005592"/>
    </source>
</evidence>
<dbReference type="Gene3D" id="2.40.40.10">
    <property type="entry name" value="RlpA-like domain"/>
    <property type="match status" value="1"/>
</dbReference>
<keyword evidence="6" id="KW-1185">Reference proteome</keyword>
<comment type="caution">
    <text evidence="5">The sequence shown here is derived from an EMBL/GenBank/DDBJ whole genome shotgun (WGS) entry which is preliminary data.</text>
</comment>
<dbReference type="EMBL" id="JAMRDG010000002">
    <property type="protein sequence ID" value="KAJ3690197.1"/>
    <property type="molecule type" value="Genomic_DNA"/>
</dbReference>
<dbReference type="SUPFAM" id="SSF50685">
    <property type="entry name" value="Barwin-like endoglucanases"/>
    <property type="match status" value="1"/>
</dbReference>
<dbReference type="InterPro" id="IPR039271">
    <property type="entry name" value="Kiwellin-like"/>
</dbReference>
<proteinExistence type="inferred from homology"/>
<comment type="similarity">
    <text evidence="2">Belongs to the kiwellin family.</text>
</comment>
<accession>A0AAD6EMT4</accession>
<keyword evidence="4" id="KW-0732">Signal</keyword>
<reference evidence="5 6" key="1">
    <citation type="journal article" date="2022" name="Cell">
        <title>Repeat-based holocentromeres influence genome architecture and karyotype evolution.</title>
        <authorList>
            <person name="Hofstatter P.G."/>
            <person name="Thangavel G."/>
            <person name="Lux T."/>
            <person name="Neumann P."/>
            <person name="Vondrak T."/>
            <person name="Novak P."/>
            <person name="Zhang M."/>
            <person name="Costa L."/>
            <person name="Castellani M."/>
            <person name="Scott A."/>
            <person name="Toegelov H."/>
            <person name="Fuchs J."/>
            <person name="Mata-Sucre Y."/>
            <person name="Dias Y."/>
            <person name="Vanzela A.L.L."/>
            <person name="Huettel B."/>
            <person name="Almeida C.C.S."/>
            <person name="Simkova H."/>
            <person name="Souza G."/>
            <person name="Pedrosa-Harand A."/>
            <person name="Macas J."/>
            <person name="Mayer K.F.X."/>
            <person name="Houben A."/>
            <person name="Marques A."/>
        </authorList>
    </citation>
    <scope>NUCLEOTIDE SEQUENCE [LARGE SCALE GENOMIC DNA]</scope>
    <source>
        <strain evidence="5">RhyTen1mFocal</strain>
    </source>
</reference>
<gene>
    <name evidence="5" type="ORF">LUZ61_019361</name>
</gene>
<protein>
    <submittedName>
        <fullName evidence="5">Uncharacterized protein</fullName>
    </submittedName>
</protein>
<dbReference type="PANTHER" id="PTHR33191:SF58">
    <property type="entry name" value="RIPENING-RELATED PROTEIN 1"/>
    <property type="match status" value="1"/>
</dbReference>
<dbReference type="PANTHER" id="PTHR33191">
    <property type="entry name" value="RIPENING-RELATED PROTEIN 2-RELATED"/>
    <property type="match status" value="1"/>
</dbReference>
<evidence type="ECO:0000256" key="1">
    <source>
        <dbReference type="ARBA" id="ARBA00004613"/>
    </source>
</evidence>
<dbReference type="InterPro" id="IPR036908">
    <property type="entry name" value="RlpA-like_sf"/>
</dbReference>